<proteinExistence type="inferred from homology"/>
<organism evidence="11 12">
    <name type="scientific">Orbus hercynius</name>
    <dbReference type="NCBI Taxonomy" id="593135"/>
    <lineage>
        <taxon>Bacteria</taxon>
        <taxon>Pseudomonadati</taxon>
        <taxon>Pseudomonadota</taxon>
        <taxon>Gammaproteobacteria</taxon>
        <taxon>Orbales</taxon>
        <taxon>Orbaceae</taxon>
        <taxon>Orbus</taxon>
    </lineage>
</organism>
<dbReference type="GO" id="GO:0090529">
    <property type="term" value="P:cell septum assembly"/>
    <property type="evidence" value="ECO:0007669"/>
    <property type="project" value="InterPro"/>
</dbReference>
<dbReference type="Proteomes" id="UP000278542">
    <property type="component" value="Unassembled WGS sequence"/>
</dbReference>
<evidence type="ECO:0000256" key="6">
    <source>
        <dbReference type="ARBA" id="ARBA00022989"/>
    </source>
</evidence>
<dbReference type="GO" id="GO:0032153">
    <property type="term" value="C:cell division site"/>
    <property type="evidence" value="ECO:0007669"/>
    <property type="project" value="UniProtKB-UniRule"/>
</dbReference>
<dbReference type="Gene3D" id="3.40.50.11690">
    <property type="entry name" value="Cell division protein FtsQ/DivIB"/>
    <property type="match status" value="1"/>
</dbReference>
<evidence type="ECO:0000256" key="9">
    <source>
        <dbReference type="HAMAP-Rule" id="MF_00911"/>
    </source>
</evidence>
<evidence type="ECO:0000256" key="2">
    <source>
        <dbReference type="ARBA" id="ARBA00022475"/>
    </source>
</evidence>
<keyword evidence="12" id="KW-1185">Reference proteome</keyword>
<comment type="subunit">
    <text evidence="9">Part of a complex composed of FtsB, FtsL and FtsQ.</text>
</comment>
<sequence length="276" mass="32099">MKKTRQAAQRKESHKKVIFVFANREQLVGFVFFIIVLLFGFWTVLTVTRWVDNPERVILSQLTLTGDHAFTTEDDIRRAILGLGLPNTYIAQDVDDIQQEIMRLPWIKQVSVRKQWPDRLIVHLVEYKPCYFWNEVFLLDEDGVLFSVPKDRLNNDLIPRLSGPIGKEKLVLATFRRLDEISKESVNRSLTLSILDASADDRNAWTLIVRPCVNGFCVDDQNIELKLGREKMVERYRRFIHFLSDIQAGLPDGERVVAVDLRYENGISVKKQKIEK</sequence>
<evidence type="ECO:0000256" key="1">
    <source>
        <dbReference type="ARBA" id="ARBA00004370"/>
    </source>
</evidence>
<dbReference type="PROSITE" id="PS51779">
    <property type="entry name" value="POTRA"/>
    <property type="match status" value="1"/>
</dbReference>
<dbReference type="AlphaFoldDB" id="A0A495RHE3"/>
<dbReference type="EMBL" id="RBWY01000001">
    <property type="protein sequence ID" value="RKS86947.1"/>
    <property type="molecule type" value="Genomic_DNA"/>
</dbReference>
<evidence type="ECO:0000259" key="10">
    <source>
        <dbReference type="PROSITE" id="PS51779"/>
    </source>
</evidence>
<keyword evidence="7 9" id="KW-0472">Membrane</keyword>
<comment type="similarity">
    <text evidence="9">Belongs to the FtsQ/DivIB family. FtsQ subfamily.</text>
</comment>
<keyword evidence="6 9" id="KW-1133">Transmembrane helix</keyword>
<evidence type="ECO:0000313" key="11">
    <source>
        <dbReference type="EMBL" id="RKS86947.1"/>
    </source>
</evidence>
<dbReference type="PANTHER" id="PTHR35851">
    <property type="entry name" value="CELL DIVISION PROTEIN FTSQ"/>
    <property type="match status" value="1"/>
</dbReference>
<dbReference type="Gene3D" id="3.10.20.310">
    <property type="entry name" value="membrane protein fhac"/>
    <property type="match status" value="1"/>
</dbReference>
<evidence type="ECO:0000256" key="8">
    <source>
        <dbReference type="ARBA" id="ARBA00023306"/>
    </source>
</evidence>
<gene>
    <name evidence="9" type="primary">ftsQ</name>
    <name evidence="11" type="ORF">DES39_0153</name>
</gene>
<dbReference type="OrthoDB" id="9790370at2"/>
<reference evidence="11 12" key="1">
    <citation type="submission" date="2018-10" db="EMBL/GenBank/DDBJ databases">
        <title>Genomic Encyclopedia of Type Strains, Phase IV (KMG-IV): sequencing the most valuable type-strain genomes for metagenomic binning, comparative biology and taxonomic classification.</title>
        <authorList>
            <person name="Goeker M."/>
        </authorList>
    </citation>
    <scope>NUCLEOTIDE SEQUENCE [LARGE SCALE GENOMIC DNA]</scope>
    <source>
        <strain evidence="11 12">DSM 22228</strain>
    </source>
</reference>
<dbReference type="InterPro" id="IPR013685">
    <property type="entry name" value="POTRA_FtsQ_type"/>
</dbReference>
<name>A0A495RHE3_9GAMM</name>
<comment type="subcellular location">
    <subcellularLocation>
        <location evidence="9">Cell inner membrane</location>
        <topology evidence="9">Single-pass type II membrane protein</topology>
    </subcellularLocation>
    <subcellularLocation>
        <location evidence="1">Membrane</location>
    </subcellularLocation>
    <text evidence="9">Localizes to the division septum.</text>
</comment>
<keyword evidence="3 9" id="KW-0997">Cell inner membrane</keyword>
<dbReference type="InterPro" id="IPR026579">
    <property type="entry name" value="FtsQ"/>
</dbReference>
<dbReference type="InterPro" id="IPR034746">
    <property type="entry name" value="POTRA"/>
</dbReference>
<dbReference type="PANTHER" id="PTHR35851:SF1">
    <property type="entry name" value="CELL DIVISION PROTEIN FTSQ"/>
    <property type="match status" value="1"/>
</dbReference>
<dbReference type="GO" id="GO:0043093">
    <property type="term" value="P:FtsZ-dependent cytokinesis"/>
    <property type="evidence" value="ECO:0007669"/>
    <property type="project" value="UniProtKB-UniRule"/>
</dbReference>
<accession>A0A495RHE3</accession>
<dbReference type="Pfam" id="PF08478">
    <property type="entry name" value="POTRA_1"/>
    <property type="match status" value="1"/>
</dbReference>
<comment type="caution">
    <text evidence="11">The sequence shown here is derived from an EMBL/GenBank/DDBJ whole genome shotgun (WGS) entry which is preliminary data.</text>
</comment>
<dbReference type="InterPro" id="IPR005548">
    <property type="entry name" value="Cell_div_FtsQ/DivIB_C"/>
</dbReference>
<dbReference type="InterPro" id="IPR045335">
    <property type="entry name" value="FtsQ_C_sf"/>
</dbReference>
<keyword evidence="2 9" id="KW-1003">Cell membrane</keyword>
<dbReference type="Pfam" id="PF03799">
    <property type="entry name" value="FtsQ_DivIB_C"/>
    <property type="match status" value="1"/>
</dbReference>
<comment type="function">
    <text evidence="9">Essential cell division protein. May link together the upstream cell division proteins, which are predominantly cytoplasmic, with the downstream cell division proteins, which are predominantly periplasmic. May control correct divisome assembly.</text>
</comment>
<dbReference type="HAMAP" id="MF_00911">
    <property type="entry name" value="FtsQ_subfam"/>
    <property type="match status" value="1"/>
</dbReference>
<evidence type="ECO:0000256" key="4">
    <source>
        <dbReference type="ARBA" id="ARBA00022618"/>
    </source>
</evidence>
<dbReference type="GO" id="GO:0005886">
    <property type="term" value="C:plasma membrane"/>
    <property type="evidence" value="ECO:0007669"/>
    <property type="project" value="UniProtKB-SubCell"/>
</dbReference>
<evidence type="ECO:0000256" key="3">
    <source>
        <dbReference type="ARBA" id="ARBA00022519"/>
    </source>
</evidence>
<evidence type="ECO:0000313" key="12">
    <source>
        <dbReference type="Proteomes" id="UP000278542"/>
    </source>
</evidence>
<keyword evidence="4 9" id="KW-0132">Cell division</keyword>
<keyword evidence="8 9" id="KW-0131">Cell cycle</keyword>
<protein>
    <recommendedName>
        <fullName evidence="9">Cell division protein FtsQ</fullName>
    </recommendedName>
</protein>
<feature type="transmembrane region" description="Helical" evidence="9">
    <location>
        <begin position="27"/>
        <end position="51"/>
    </location>
</feature>
<evidence type="ECO:0000256" key="7">
    <source>
        <dbReference type="ARBA" id="ARBA00023136"/>
    </source>
</evidence>
<dbReference type="RefSeq" id="WP_121143871.1">
    <property type="nucleotide sequence ID" value="NZ_RBWY01000001.1"/>
</dbReference>
<evidence type="ECO:0000256" key="5">
    <source>
        <dbReference type="ARBA" id="ARBA00022692"/>
    </source>
</evidence>
<keyword evidence="5 9" id="KW-0812">Transmembrane</keyword>
<feature type="domain" description="POTRA" evidence="10">
    <location>
        <begin position="57"/>
        <end position="127"/>
    </location>
</feature>